<sequence>MPEIIGDEPKSKPRTRAPRLRKPDAKDGAEIWALVRDCKPLDENSMYCNLIQADHFRDTCVVAELDGDVVGWISGHMIPNEDAFFVWQVAVSPKARGLGLGKKMLLHLLERDACADAAELKTTITEDNDASWALFRSFARAIGGELTDEPHFDEEAHFDGRHDTEHMVTITLPEEFDLKQAA</sequence>
<evidence type="ECO:0000256" key="3">
    <source>
        <dbReference type="ARBA" id="ARBA00012355"/>
    </source>
</evidence>
<evidence type="ECO:0000256" key="5">
    <source>
        <dbReference type="ARBA" id="ARBA00022679"/>
    </source>
</evidence>
<comment type="function">
    <text evidence="8">Catalyzes the acetylation of L-2,4-diaminobutyrate (DABA) to gamma-N-acetyl-alpha,gamma-diaminobutyric acid (ADABA) with acetyl coenzyme A.</text>
</comment>
<evidence type="ECO:0000256" key="6">
    <source>
        <dbReference type="ARBA" id="ARBA00023315"/>
    </source>
</evidence>
<dbReference type="NCBIfam" id="TIGR02406">
    <property type="entry name" value="ectoine_EctA"/>
    <property type="match status" value="1"/>
</dbReference>
<dbReference type="EMBL" id="PHIG01000029">
    <property type="protein sequence ID" value="PJK30324.1"/>
    <property type="molecule type" value="Genomic_DNA"/>
</dbReference>
<evidence type="ECO:0000256" key="1">
    <source>
        <dbReference type="ARBA" id="ARBA00004978"/>
    </source>
</evidence>
<keyword evidence="5 8" id="KW-0808">Transferase</keyword>
<accession>A0A2M9G3R1</accession>
<keyword evidence="6 8" id="KW-0012">Acyltransferase</keyword>
<evidence type="ECO:0000313" key="12">
    <source>
        <dbReference type="Proteomes" id="UP000229498"/>
    </source>
</evidence>
<dbReference type="AlphaFoldDB" id="A0A2M9G3R1"/>
<dbReference type="InterPro" id="IPR012772">
    <property type="entry name" value="Ectoine_EctA"/>
</dbReference>
<feature type="domain" description="N-acetyltransferase" evidence="10">
    <location>
        <begin position="18"/>
        <end position="179"/>
    </location>
</feature>
<organism evidence="11 12">
    <name type="scientific">Minwuia thermotolerans</name>
    <dbReference type="NCBI Taxonomy" id="2056226"/>
    <lineage>
        <taxon>Bacteria</taxon>
        <taxon>Pseudomonadati</taxon>
        <taxon>Pseudomonadota</taxon>
        <taxon>Alphaproteobacteria</taxon>
        <taxon>Minwuiales</taxon>
        <taxon>Minwuiaceae</taxon>
        <taxon>Minwuia</taxon>
    </lineage>
</organism>
<evidence type="ECO:0000259" key="10">
    <source>
        <dbReference type="PROSITE" id="PS51186"/>
    </source>
</evidence>
<name>A0A2M9G3R1_9PROT</name>
<feature type="region of interest" description="Disordered" evidence="9">
    <location>
        <begin position="1"/>
        <end position="23"/>
    </location>
</feature>
<dbReference type="Proteomes" id="UP000229498">
    <property type="component" value="Unassembled WGS sequence"/>
</dbReference>
<evidence type="ECO:0000256" key="2">
    <source>
        <dbReference type="ARBA" id="ARBA00010712"/>
    </source>
</evidence>
<comment type="caution">
    <text evidence="11">The sequence shown here is derived from an EMBL/GenBank/DDBJ whole genome shotgun (WGS) entry which is preliminary data.</text>
</comment>
<evidence type="ECO:0000256" key="7">
    <source>
        <dbReference type="ARBA" id="ARBA00048924"/>
    </source>
</evidence>
<protein>
    <recommendedName>
        <fullName evidence="4 8">L-2,4-diaminobutyric acid acetyltransferase</fullName>
        <shortName evidence="8">DABA acetyltransferase</shortName>
        <ecNumber evidence="3 8">2.3.1.178</ecNumber>
    </recommendedName>
</protein>
<proteinExistence type="inferred from homology"/>
<dbReference type="PANTHER" id="PTHR43072:SF23">
    <property type="entry name" value="UPF0039 PROTEIN C11D3.02C"/>
    <property type="match status" value="1"/>
</dbReference>
<evidence type="ECO:0000256" key="9">
    <source>
        <dbReference type="SAM" id="MobiDB-lite"/>
    </source>
</evidence>
<comment type="catalytic activity">
    <reaction evidence="7 8">
        <text>L-2,4-diaminobutanoate + acetyl-CoA = (2S)-4-acetamido-2-aminobutanoate + CoA + H(+)</text>
        <dbReference type="Rhea" id="RHEA:16901"/>
        <dbReference type="ChEBI" id="CHEBI:15378"/>
        <dbReference type="ChEBI" id="CHEBI:57287"/>
        <dbReference type="ChEBI" id="CHEBI:57288"/>
        <dbReference type="ChEBI" id="CHEBI:58761"/>
        <dbReference type="ChEBI" id="CHEBI:58929"/>
        <dbReference type="EC" id="2.3.1.178"/>
    </reaction>
</comment>
<evidence type="ECO:0000313" key="11">
    <source>
        <dbReference type="EMBL" id="PJK30324.1"/>
    </source>
</evidence>
<comment type="similarity">
    <text evidence="2 8">Belongs to the acetyltransferase family. EctA subfamily.</text>
</comment>
<dbReference type="Gene3D" id="3.40.630.30">
    <property type="match status" value="1"/>
</dbReference>
<dbReference type="PROSITE" id="PS51186">
    <property type="entry name" value="GNAT"/>
    <property type="match status" value="1"/>
</dbReference>
<dbReference type="PANTHER" id="PTHR43072">
    <property type="entry name" value="N-ACETYLTRANSFERASE"/>
    <property type="match status" value="1"/>
</dbReference>
<dbReference type="Pfam" id="PF00583">
    <property type="entry name" value="Acetyltransf_1"/>
    <property type="match status" value="1"/>
</dbReference>
<keyword evidence="12" id="KW-1185">Reference proteome</keyword>
<dbReference type="InterPro" id="IPR000182">
    <property type="entry name" value="GNAT_dom"/>
</dbReference>
<dbReference type="UniPathway" id="UPA00067">
    <property type="reaction ID" value="UER00122"/>
</dbReference>
<comment type="pathway">
    <text evidence="1 8">Amine and polyamine biosynthesis; ectoine biosynthesis; L-ectoine from L-aspartate 4-semialdehyde: step 2/3.</text>
</comment>
<reference evidence="11 12" key="1">
    <citation type="submission" date="2017-11" db="EMBL/GenBank/DDBJ databases">
        <title>Draft genome sequence of Rhizobiales bacterium SY3-13.</title>
        <authorList>
            <person name="Sun C."/>
        </authorList>
    </citation>
    <scope>NUCLEOTIDE SEQUENCE [LARGE SCALE GENOMIC DNA]</scope>
    <source>
        <strain evidence="11 12">SY3-13</strain>
    </source>
</reference>
<dbReference type="OrthoDB" id="2436196at2"/>
<evidence type="ECO:0000256" key="4">
    <source>
        <dbReference type="ARBA" id="ARBA00017935"/>
    </source>
</evidence>
<dbReference type="RefSeq" id="WP_109795521.1">
    <property type="nucleotide sequence ID" value="NZ_PHIG01000029.1"/>
</dbReference>
<dbReference type="GO" id="GO:0033816">
    <property type="term" value="F:diaminobutyrate acetyltransferase activity"/>
    <property type="evidence" value="ECO:0007669"/>
    <property type="project" value="UniProtKB-EC"/>
</dbReference>
<evidence type="ECO:0000256" key="8">
    <source>
        <dbReference type="RuleBase" id="RU365045"/>
    </source>
</evidence>
<dbReference type="EC" id="2.3.1.178" evidence="3 8"/>
<dbReference type="GO" id="GO:0019491">
    <property type="term" value="P:ectoine biosynthetic process"/>
    <property type="evidence" value="ECO:0007669"/>
    <property type="project" value="UniProtKB-UniPathway"/>
</dbReference>
<dbReference type="SUPFAM" id="SSF55729">
    <property type="entry name" value="Acyl-CoA N-acyltransferases (Nat)"/>
    <property type="match status" value="1"/>
</dbReference>
<gene>
    <name evidence="8 11" type="primary">ectA</name>
    <name evidence="11" type="ORF">CVT23_08055</name>
</gene>
<dbReference type="InterPro" id="IPR016181">
    <property type="entry name" value="Acyl_CoA_acyltransferase"/>
</dbReference>
<dbReference type="CDD" id="cd04301">
    <property type="entry name" value="NAT_SF"/>
    <property type="match status" value="1"/>
</dbReference>